<accession>A0A1E3QS36</accession>
<feature type="compositionally biased region" description="Polar residues" evidence="1">
    <location>
        <begin position="1"/>
        <end position="13"/>
    </location>
</feature>
<feature type="compositionally biased region" description="Low complexity" evidence="1">
    <location>
        <begin position="806"/>
        <end position="820"/>
    </location>
</feature>
<feature type="region of interest" description="Disordered" evidence="1">
    <location>
        <begin position="946"/>
        <end position="1031"/>
    </location>
</feature>
<dbReference type="AlphaFoldDB" id="A0A1E3QS36"/>
<dbReference type="EMBL" id="KV454430">
    <property type="protein sequence ID" value="ODQ80448.1"/>
    <property type="molecule type" value="Genomic_DNA"/>
</dbReference>
<feature type="region of interest" description="Disordered" evidence="1">
    <location>
        <begin position="663"/>
        <end position="683"/>
    </location>
</feature>
<evidence type="ECO:0000313" key="3">
    <source>
        <dbReference type="Proteomes" id="UP000094336"/>
    </source>
</evidence>
<keyword evidence="3" id="KW-1185">Reference proteome</keyword>
<feature type="region of interest" description="Disordered" evidence="1">
    <location>
        <begin position="848"/>
        <end position="890"/>
    </location>
</feature>
<organism evidence="2 3">
    <name type="scientific">Babjeviella inositovora NRRL Y-12698</name>
    <dbReference type="NCBI Taxonomy" id="984486"/>
    <lineage>
        <taxon>Eukaryota</taxon>
        <taxon>Fungi</taxon>
        <taxon>Dikarya</taxon>
        <taxon>Ascomycota</taxon>
        <taxon>Saccharomycotina</taxon>
        <taxon>Pichiomycetes</taxon>
        <taxon>Serinales incertae sedis</taxon>
        <taxon>Babjeviella</taxon>
    </lineage>
</organism>
<feature type="region of interest" description="Disordered" evidence="1">
    <location>
        <begin position="800"/>
        <end position="826"/>
    </location>
</feature>
<proteinExistence type="predicted"/>
<feature type="region of interest" description="Disordered" evidence="1">
    <location>
        <begin position="492"/>
        <end position="529"/>
    </location>
</feature>
<feature type="region of interest" description="Disordered" evidence="1">
    <location>
        <begin position="1"/>
        <end position="41"/>
    </location>
</feature>
<feature type="region of interest" description="Disordered" evidence="1">
    <location>
        <begin position="1111"/>
        <end position="1163"/>
    </location>
</feature>
<sequence>MYTNQLFQETPSRSLPIDWPAPPELARSLSTPGAMNPRLGNSSSVNLGAKLSQFGQPNYMSYYPGYQDQMYQGHQDHLYTGGYVDSSMTNVYDEGSNSYGAYGVHAGETDSYSNTNTPSVNAKVTNVNANADSMGFPANAAAYSHSNNNADTSLDEYMYRDQIQFIEAQMVLDDESFSEAHDSPLTQVLQGSPLTQPLPLTQSLPAFHSSIHLSPIVSIYIDDQKVYHVVDLVLTSMGLGPFLHHAQPVPETFLQMLFAPLTASKHPLYVYLNGLDKYDGTVNGKQRRDMPPVAWLMSIIHQQPSVPSVQIGPEKASVLAKFSWCTQFGGEDFVSKFYDATAGVEALMFIGMCLILIKQISDVFMSAGDDTGCGLGEISSGVTFSTFSGASYGKTASALNSASSDVTASALNSTSSGLGLSSNLGTPISGFMQTSGMETPPIVNSGLNRVAGLSARPFEVSQLLLKPDIFTDPTFMSSSETLNYGAPPGIFPQGPRFNSASEPPADRTGNSSIWTNAAPMDNSPQSTWSPFGIEKARKISLVDTPSPSPTPSNVWDLPDLDTEKVAVPKAGSRTEAKAARAVEAKVKETKAEMSPDGIRGSYPKGVISASNRSASVANKKTALEPAKIPLPLVSEPKRVILKRGDSIPPADIAKFPSLSESMPDKGKKVLRRGSPLPVPENGVTPTAIKPALIPVTRPLSLPKTMVKSGSEAFKTLLSEINENFTALLETTYHAPVVAEEIAPEVAVKVLADDKKVKVKKAKPVSAKKDKLKAVVIPKDREIVPLPVKAKPDLEKLLEKKEEPEAKIPSSVPVTSSIPVSGTGPVNSSAVEKALKKFVPARTSDVTSLMPEDFPKDLVSSKPISGQNRVQEKVQKEAPEVETQKKPAKETVKVAPVKAVPVKPESGVADAVPNAVDDAVEEALYQKLIADMKKDVALLETQAARIAEEKATDEAETGPQPETGTSDSAAPKAFEVTETGPSSPKAAEEQVSPTSSPAILVGKPVTPIGSIITEPKPTVKPAKTEPTSAPVATPSMSPVVGVPPTVAASAKSMAPKSDYFLLHEEIKLNIQQLRCEFKDTESAHLQFVHTDLVIEEESGNMALEKPVYGSYTAKHKADPTQTKRIAPEETSEAPPKAQAPKPVQASSLADTKTPEKMEKLRYFW</sequence>
<evidence type="ECO:0000313" key="2">
    <source>
        <dbReference type="EMBL" id="ODQ80448.1"/>
    </source>
</evidence>
<dbReference type="RefSeq" id="XP_018985776.1">
    <property type="nucleotide sequence ID" value="XM_019130459.1"/>
</dbReference>
<feature type="compositionally biased region" description="Low complexity" evidence="1">
    <location>
        <begin position="1132"/>
        <end position="1144"/>
    </location>
</feature>
<feature type="compositionally biased region" description="Polar residues" evidence="1">
    <location>
        <begin position="28"/>
        <end position="41"/>
    </location>
</feature>
<gene>
    <name evidence="2" type="ORF">BABINDRAFT_166779</name>
</gene>
<reference evidence="3" key="1">
    <citation type="submission" date="2016-05" db="EMBL/GenBank/DDBJ databases">
        <title>Comparative genomics of biotechnologically important yeasts.</title>
        <authorList>
            <consortium name="DOE Joint Genome Institute"/>
            <person name="Riley R."/>
            <person name="Haridas S."/>
            <person name="Wolfe K.H."/>
            <person name="Lopes M.R."/>
            <person name="Hittinger C.T."/>
            <person name="Goker M."/>
            <person name="Salamov A."/>
            <person name="Wisecaver J."/>
            <person name="Long T.M."/>
            <person name="Aerts A.L."/>
            <person name="Barry K."/>
            <person name="Choi C."/>
            <person name="Clum A."/>
            <person name="Coughlan A.Y."/>
            <person name="Deshpande S."/>
            <person name="Douglass A.P."/>
            <person name="Hanson S.J."/>
            <person name="Klenk H.-P."/>
            <person name="Labutti K."/>
            <person name="Lapidus A."/>
            <person name="Lindquist E."/>
            <person name="Lipzen A."/>
            <person name="Meier-Kolthoff J.P."/>
            <person name="Ohm R.A."/>
            <person name="Otillar R.P."/>
            <person name="Pangilinan J."/>
            <person name="Peng Y."/>
            <person name="Rokas A."/>
            <person name="Rosa C.A."/>
            <person name="Scheuner C."/>
            <person name="Sibirny A.A."/>
            <person name="Slot J.C."/>
            <person name="Stielow J.B."/>
            <person name="Sun H."/>
            <person name="Kurtzman C.P."/>
            <person name="Blackwell M."/>
            <person name="Grigoriev I.V."/>
            <person name="Jeffries T.W."/>
        </authorList>
    </citation>
    <scope>NUCLEOTIDE SEQUENCE [LARGE SCALE GENOMIC DNA]</scope>
    <source>
        <strain evidence="3">NRRL Y-12698</strain>
    </source>
</reference>
<evidence type="ECO:0000256" key="1">
    <source>
        <dbReference type="SAM" id="MobiDB-lite"/>
    </source>
</evidence>
<dbReference type="Proteomes" id="UP000094336">
    <property type="component" value="Unassembled WGS sequence"/>
</dbReference>
<protein>
    <submittedName>
        <fullName evidence="2">Uncharacterized protein</fullName>
    </submittedName>
</protein>
<name>A0A1E3QS36_9ASCO</name>
<feature type="compositionally biased region" description="Basic and acidic residues" evidence="1">
    <location>
        <begin position="1151"/>
        <end position="1163"/>
    </location>
</feature>
<dbReference type="GeneID" id="30148312"/>
<feature type="compositionally biased region" description="Basic and acidic residues" evidence="1">
    <location>
        <begin position="869"/>
        <end position="890"/>
    </location>
</feature>